<evidence type="ECO:0000313" key="2">
    <source>
        <dbReference type="EMBL" id="GJN35517.1"/>
    </source>
</evidence>
<dbReference type="Pfam" id="PF12274">
    <property type="entry name" value="DUF3615"/>
    <property type="match status" value="1"/>
</dbReference>
<dbReference type="EMBL" id="BQKI01000088">
    <property type="protein sequence ID" value="GJN35517.1"/>
    <property type="molecule type" value="Genomic_DNA"/>
</dbReference>
<reference evidence="2" key="2">
    <citation type="submission" date="2021-12" db="EMBL/GenBank/DDBJ databases">
        <title>Resequencing data analysis of finger millet.</title>
        <authorList>
            <person name="Hatakeyama M."/>
            <person name="Aluri S."/>
            <person name="Balachadran M.T."/>
            <person name="Sivarajan S.R."/>
            <person name="Poveda L."/>
            <person name="Shimizu-Inatsugi R."/>
            <person name="Schlapbach R."/>
            <person name="Sreeman S.M."/>
            <person name="Shimizu K.K."/>
        </authorList>
    </citation>
    <scope>NUCLEOTIDE SEQUENCE</scope>
</reference>
<evidence type="ECO:0000313" key="3">
    <source>
        <dbReference type="Proteomes" id="UP001054889"/>
    </source>
</evidence>
<gene>
    <name evidence="2" type="primary">gb24302</name>
    <name evidence="2" type="ORF">PR202_gb24302</name>
</gene>
<protein>
    <recommendedName>
        <fullName evidence="1">DUF3615 domain-containing protein</fullName>
    </recommendedName>
</protein>
<proteinExistence type="predicted"/>
<name>A0AAV5FLP1_ELECO</name>
<evidence type="ECO:0000259" key="1">
    <source>
        <dbReference type="Pfam" id="PF12274"/>
    </source>
</evidence>
<feature type="domain" description="DUF3615" evidence="1">
    <location>
        <begin position="105"/>
        <end position="181"/>
    </location>
</feature>
<sequence length="205" mass="23420">MARVKSFVRMFQLAERDTKPPEPVMRDCTDDVLGSRKPSRDPAVLEAADRFERIMAKKEAIKNGMKWMENEVLHAFESAGYQLLAFQLEEPAKADTNIPLDLSVSMYEFVNLDKQCLIYDPLSVSYHHYNFTMAKKSSRKHYELFFAEVKSTKEGKQYFCCPLQSCRCFGCENVGIDLKHPTAGKYEKGNEHSGFLFDSDSGGDD</sequence>
<reference evidence="2" key="1">
    <citation type="journal article" date="2018" name="DNA Res.">
        <title>Multiple hybrid de novo genome assembly of finger millet, an orphan allotetraploid crop.</title>
        <authorList>
            <person name="Hatakeyama M."/>
            <person name="Aluri S."/>
            <person name="Balachadran M.T."/>
            <person name="Sivarajan S.R."/>
            <person name="Patrignani A."/>
            <person name="Gruter S."/>
            <person name="Poveda L."/>
            <person name="Shimizu-Inatsugi R."/>
            <person name="Baeten J."/>
            <person name="Francoijs K.J."/>
            <person name="Nataraja K.N."/>
            <person name="Reddy Y.A.N."/>
            <person name="Phadnis S."/>
            <person name="Ravikumar R.L."/>
            <person name="Schlapbach R."/>
            <person name="Sreeman S.M."/>
            <person name="Shimizu K.K."/>
        </authorList>
    </citation>
    <scope>NUCLEOTIDE SEQUENCE</scope>
</reference>
<dbReference type="Proteomes" id="UP001054889">
    <property type="component" value="Unassembled WGS sequence"/>
</dbReference>
<keyword evidence="3" id="KW-1185">Reference proteome</keyword>
<dbReference type="InterPro" id="IPR022059">
    <property type="entry name" value="DUF3615"/>
</dbReference>
<dbReference type="PANTHER" id="PTHR33326:SF14">
    <property type="entry name" value="EXPRESSED PROTEIN"/>
    <property type="match status" value="1"/>
</dbReference>
<comment type="caution">
    <text evidence="2">The sequence shown here is derived from an EMBL/GenBank/DDBJ whole genome shotgun (WGS) entry which is preliminary data.</text>
</comment>
<dbReference type="PANTHER" id="PTHR33326">
    <property type="entry name" value="OS05G0543800 PROTEIN"/>
    <property type="match status" value="1"/>
</dbReference>
<accession>A0AAV5FLP1</accession>
<dbReference type="AlphaFoldDB" id="A0AAV5FLP1"/>
<organism evidence="2 3">
    <name type="scientific">Eleusine coracana subsp. coracana</name>
    <dbReference type="NCBI Taxonomy" id="191504"/>
    <lineage>
        <taxon>Eukaryota</taxon>
        <taxon>Viridiplantae</taxon>
        <taxon>Streptophyta</taxon>
        <taxon>Embryophyta</taxon>
        <taxon>Tracheophyta</taxon>
        <taxon>Spermatophyta</taxon>
        <taxon>Magnoliopsida</taxon>
        <taxon>Liliopsida</taxon>
        <taxon>Poales</taxon>
        <taxon>Poaceae</taxon>
        <taxon>PACMAD clade</taxon>
        <taxon>Chloridoideae</taxon>
        <taxon>Cynodonteae</taxon>
        <taxon>Eleusininae</taxon>
        <taxon>Eleusine</taxon>
    </lineage>
</organism>